<protein>
    <submittedName>
        <fullName evidence="3">Hydantoin utilization protein B</fullName>
    </submittedName>
</protein>
<sequence length="637" mass="68551">MFTHLYGCDRYTATVLSNRFDYLVEHMSARLLTGAFSPVLRDFYDLACTISGPTDLDYLVPAASNGIVLMAGTALDGVANTVEEFGPENLAEGDVLISNDPYRTGNHNNDLTFIRPVFVDGRIIGFVNLNAHQLDMGGVVPGGFSATKRNVYENGLVISPRLLVHKGEKVPETWNLIFDNVRMADILYPDMLTICSSLELGEQLLLESVERYGLAAVHGTMRYVCDLGAESMATALSVLADGDWTGSEQIDCDGVDDTEHYSLEVAIRKRGARIEVDFSGTSRQARSSVNATAWDTKTSVGIALKYLFLPHGRFNSGLYRNVDIVLPEGTMLSALPPDGCVFMYWEQNQIILTAMLRALADAVGDAAIGGDRGSADLHTAFGELPDGTQWVSALQCGGEVGPYGANQFGDADSQCMSYQANGVAPPIEAIEKNAPAVVLRHEMKIDSAGPGHFRGGAAVLRDTVWKLDAGHSLTSLRYKNAAGFGAQGGKDGARGGIWMFEPGSDGAVSAPDADDASYRAATPWAGVVDPETHLPSDDGDFVYPFSADRNVSRANSVIRYVTNAGGGWGDPFTRDPQKVLIDVRDQYVSVEGAARDYGVVVIGDPENDPEGLVLDEQATNALRKTHTGNTQTEGQRR</sequence>
<comment type="caution">
    <text evidence="3">The sequence shown here is derived from an EMBL/GenBank/DDBJ whole genome shotgun (WGS) entry which is preliminary data.</text>
</comment>
<dbReference type="GO" id="GO:0017168">
    <property type="term" value="F:5-oxoprolinase (ATP-hydrolyzing) activity"/>
    <property type="evidence" value="ECO:0007669"/>
    <property type="project" value="TreeGrafter"/>
</dbReference>
<evidence type="ECO:0000313" key="3">
    <source>
        <dbReference type="EMBL" id="GAB35070.1"/>
    </source>
</evidence>
<evidence type="ECO:0000259" key="2">
    <source>
        <dbReference type="Pfam" id="PF02538"/>
    </source>
</evidence>
<dbReference type="GO" id="GO:0006749">
    <property type="term" value="P:glutathione metabolic process"/>
    <property type="evidence" value="ECO:0007669"/>
    <property type="project" value="TreeGrafter"/>
</dbReference>
<dbReference type="GO" id="GO:0005829">
    <property type="term" value="C:cytosol"/>
    <property type="evidence" value="ECO:0007669"/>
    <property type="project" value="TreeGrafter"/>
</dbReference>
<gene>
    <name evidence="3" type="primary">hyuB</name>
    <name evidence="3" type="ORF">GOOTI_136_00080</name>
</gene>
<keyword evidence="4" id="KW-1185">Reference proteome</keyword>
<dbReference type="InterPro" id="IPR003692">
    <property type="entry name" value="Hydantoinase_B"/>
</dbReference>
<dbReference type="Pfam" id="PF02538">
    <property type="entry name" value="Hydantoinase_B"/>
    <property type="match status" value="1"/>
</dbReference>
<evidence type="ECO:0000256" key="1">
    <source>
        <dbReference type="SAM" id="MobiDB-lite"/>
    </source>
</evidence>
<accession>H5TNL2</accession>
<dbReference type="PANTHER" id="PTHR11365:SF23">
    <property type="entry name" value="HYPOTHETICAL 5-OXOPROLINASE (EUROFUNG)-RELATED"/>
    <property type="match status" value="1"/>
</dbReference>
<feature type="domain" description="Hydantoinase B/oxoprolinase" evidence="2">
    <location>
        <begin position="9"/>
        <end position="571"/>
    </location>
</feature>
<organism evidence="3 4">
    <name type="scientific">Gordonia otitidis (strain DSM 44809 / CCUG 52243 / JCM 12355 / NBRC 100426 / IFM 10032)</name>
    <dbReference type="NCBI Taxonomy" id="1108044"/>
    <lineage>
        <taxon>Bacteria</taxon>
        <taxon>Bacillati</taxon>
        <taxon>Actinomycetota</taxon>
        <taxon>Actinomycetes</taxon>
        <taxon>Mycobacteriales</taxon>
        <taxon>Gordoniaceae</taxon>
        <taxon>Gordonia</taxon>
    </lineage>
</organism>
<proteinExistence type="predicted"/>
<dbReference type="STRING" id="1108044.GOOTI_136_00080"/>
<feature type="region of interest" description="Disordered" evidence="1">
    <location>
        <begin position="618"/>
        <end position="637"/>
    </location>
</feature>
<evidence type="ECO:0000313" key="4">
    <source>
        <dbReference type="Proteomes" id="UP000005038"/>
    </source>
</evidence>
<dbReference type="EMBL" id="BAFB01000136">
    <property type="protein sequence ID" value="GAB35070.1"/>
    <property type="molecule type" value="Genomic_DNA"/>
</dbReference>
<name>H5TNL2_GORO1</name>
<dbReference type="AlphaFoldDB" id="H5TNL2"/>
<reference evidence="3" key="1">
    <citation type="submission" date="2012-02" db="EMBL/GenBank/DDBJ databases">
        <title>Whole genome shotgun sequence of Gordonia otitidis NBRC 100426.</title>
        <authorList>
            <person name="Yoshida I."/>
            <person name="Hosoyama A."/>
            <person name="Tsuchikane K."/>
            <person name="Katsumata H."/>
            <person name="Yamazaki S."/>
            <person name="Fujita N."/>
        </authorList>
    </citation>
    <scope>NUCLEOTIDE SEQUENCE [LARGE SCALE GENOMIC DNA]</scope>
    <source>
        <strain evidence="3">NBRC 100426</strain>
    </source>
</reference>
<dbReference type="Proteomes" id="UP000005038">
    <property type="component" value="Unassembled WGS sequence"/>
</dbReference>
<dbReference type="InterPro" id="IPR045079">
    <property type="entry name" value="Oxoprolinase-like"/>
</dbReference>
<dbReference type="PANTHER" id="PTHR11365">
    <property type="entry name" value="5-OXOPROLINASE RELATED"/>
    <property type="match status" value="1"/>
</dbReference>